<dbReference type="SMART" id="SM00325">
    <property type="entry name" value="RhoGEF"/>
    <property type="match status" value="1"/>
</dbReference>
<feature type="compositionally biased region" description="Polar residues" evidence="1">
    <location>
        <begin position="24"/>
        <end position="35"/>
    </location>
</feature>
<dbReference type="PROSITE" id="PS50010">
    <property type="entry name" value="DH_2"/>
    <property type="match status" value="1"/>
</dbReference>
<dbReference type="Gene3D" id="3.80.10.10">
    <property type="entry name" value="Ribonuclease Inhibitor"/>
    <property type="match status" value="1"/>
</dbReference>
<dbReference type="OrthoDB" id="660555at2759"/>
<dbReference type="PANTHER" id="PTHR12673">
    <property type="entry name" value="FACIOGENITAL DYSPLASIA PROTEIN"/>
    <property type="match status" value="1"/>
</dbReference>
<feature type="compositionally biased region" description="Pro residues" evidence="1">
    <location>
        <begin position="448"/>
        <end position="457"/>
    </location>
</feature>
<feature type="region of interest" description="Disordered" evidence="1">
    <location>
        <begin position="188"/>
        <end position="263"/>
    </location>
</feature>
<feature type="compositionally biased region" description="Low complexity" evidence="1">
    <location>
        <begin position="110"/>
        <end position="134"/>
    </location>
</feature>
<feature type="domain" description="DH" evidence="2">
    <location>
        <begin position="1029"/>
        <end position="1294"/>
    </location>
</feature>
<evidence type="ECO:0000256" key="1">
    <source>
        <dbReference type="SAM" id="MobiDB-lite"/>
    </source>
</evidence>
<dbReference type="GO" id="GO:0005737">
    <property type="term" value="C:cytoplasm"/>
    <property type="evidence" value="ECO:0007669"/>
    <property type="project" value="TreeGrafter"/>
</dbReference>
<dbReference type="EMBL" id="RWJN01000005">
    <property type="protein sequence ID" value="TCD71469.1"/>
    <property type="molecule type" value="Genomic_DNA"/>
</dbReference>
<dbReference type="GO" id="GO:0005085">
    <property type="term" value="F:guanyl-nucleotide exchange factor activity"/>
    <property type="evidence" value="ECO:0007669"/>
    <property type="project" value="InterPro"/>
</dbReference>
<feature type="compositionally biased region" description="Low complexity" evidence="1">
    <location>
        <begin position="609"/>
        <end position="621"/>
    </location>
</feature>
<keyword evidence="4" id="KW-1185">Reference proteome</keyword>
<name>A0A4R0RYS8_9APHY</name>
<accession>A0A4R0RYS8</accession>
<feature type="compositionally biased region" description="Polar residues" evidence="1">
    <location>
        <begin position="7"/>
        <end position="17"/>
    </location>
</feature>
<feature type="compositionally biased region" description="Acidic residues" evidence="1">
    <location>
        <begin position="242"/>
        <end position="262"/>
    </location>
</feature>
<feature type="compositionally biased region" description="Polar residues" evidence="1">
    <location>
        <begin position="736"/>
        <end position="746"/>
    </location>
</feature>
<feature type="compositionally biased region" description="Polar residues" evidence="1">
    <location>
        <begin position="514"/>
        <end position="528"/>
    </location>
</feature>
<feature type="region of interest" description="Disordered" evidence="1">
    <location>
        <begin position="783"/>
        <end position="840"/>
    </location>
</feature>
<feature type="compositionally biased region" description="Low complexity" evidence="1">
    <location>
        <begin position="635"/>
        <end position="648"/>
    </location>
</feature>
<feature type="compositionally biased region" description="Polar residues" evidence="1">
    <location>
        <begin position="43"/>
        <end position="54"/>
    </location>
</feature>
<comment type="caution">
    <text evidence="3">The sequence shown here is derived from an EMBL/GenBank/DDBJ whole genome shotgun (WGS) entry which is preliminary data.</text>
</comment>
<gene>
    <name evidence="3" type="ORF">EIP91_008849</name>
</gene>
<feature type="region of interest" description="Disordered" evidence="1">
    <location>
        <begin position="448"/>
        <end position="567"/>
    </location>
</feature>
<dbReference type="STRING" id="92696.A0A4R0RYS8"/>
<dbReference type="SUPFAM" id="SSF50729">
    <property type="entry name" value="PH domain-like"/>
    <property type="match status" value="1"/>
</dbReference>
<dbReference type="InterPro" id="IPR051092">
    <property type="entry name" value="FYVE_RhoGEF_PH"/>
</dbReference>
<feature type="compositionally biased region" description="Polar residues" evidence="1">
    <location>
        <begin position="998"/>
        <end position="1014"/>
    </location>
</feature>
<dbReference type="InterPro" id="IPR035899">
    <property type="entry name" value="DBL_dom_sf"/>
</dbReference>
<organism evidence="3 4">
    <name type="scientific">Steccherinum ochraceum</name>
    <dbReference type="NCBI Taxonomy" id="92696"/>
    <lineage>
        <taxon>Eukaryota</taxon>
        <taxon>Fungi</taxon>
        <taxon>Dikarya</taxon>
        <taxon>Basidiomycota</taxon>
        <taxon>Agaricomycotina</taxon>
        <taxon>Agaricomycetes</taxon>
        <taxon>Polyporales</taxon>
        <taxon>Steccherinaceae</taxon>
        <taxon>Steccherinum</taxon>
    </lineage>
</organism>
<dbReference type="SUPFAM" id="SSF52075">
    <property type="entry name" value="Outer arm dynein light chain 1"/>
    <property type="match status" value="1"/>
</dbReference>
<dbReference type="InterPro" id="IPR000219">
    <property type="entry name" value="DH_dom"/>
</dbReference>
<feature type="region of interest" description="Disordered" evidence="1">
    <location>
        <begin position="1"/>
        <end position="137"/>
    </location>
</feature>
<dbReference type="Pfam" id="PF00621">
    <property type="entry name" value="RhoGEF"/>
    <property type="match status" value="1"/>
</dbReference>
<feature type="compositionally biased region" description="Basic and acidic residues" evidence="1">
    <location>
        <begin position="1018"/>
        <end position="1028"/>
    </location>
</feature>
<evidence type="ECO:0000259" key="2">
    <source>
        <dbReference type="PROSITE" id="PS50010"/>
    </source>
</evidence>
<dbReference type="CDD" id="cd00160">
    <property type="entry name" value="RhoGEF"/>
    <property type="match status" value="1"/>
</dbReference>
<feature type="compositionally biased region" description="Acidic residues" evidence="1">
    <location>
        <begin position="467"/>
        <end position="477"/>
    </location>
</feature>
<feature type="compositionally biased region" description="Low complexity" evidence="1">
    <location>
        <begin position="968"/>
        <end position="984"/>
    </location>
</feature>
<dbReference type="Gene3D" id="2.30.29.30">
    <property type="entry name" value="Pleckstrin-homology domain (PH domain)/Phosphotyrosine-binding domain (PTB)"/>
    <property type="match status" value="1"/>
</dbReference>
<dbReference type="Gene3D" id="1.20.900.10">
    <property type="entry name" value="Dbl homology (DH) domain"/>
    <property type="match status" value="1"/>
</dbReference>
<feature type="compositionally biased region" description="Polar residues" evidence="1">
    <location>
        <begin position="548"/>
        <end position="562"/>
    </location>
</feature>
<dbReference type="SUPFAM" id="SSF48065">
    <property type="entry name" value="DBL homology domain (DH-domain)"/>
    <property type="match status" value="1"/>
</dbReference>
<feature type="compositionally biased region" description="Polar residues" evidence="1">
    <location>
        <begin position="72"/>
        <end position="86"/>
    </location>
</feature>
<dbReference type="Proteomes" id="UP000292702">
    <property type="component" value="Unassembled WGS sequence"/>
</dbReference>
<feature type="compositionally biased region" description="Basic and acidic residues" evidence="1">
    <location>
        <begin position="710"/>
        <end position="719"/>
    </location>
</feature>
<feature type="compositionally biased region" description="Polar residues" evidence="1">
    <location>
        <begin position="681"/>
        <end position="692"/>
    </location>
</feature>
<feature type="compositionally biased region" description="Polar residues" evidence="1">
    <location>
        <begin position="195"/>
        <end position="218"/>
    </location>
</feature>
<feature type="region of interest" description="Disordered" evidence="1">
    <location>
        <begin position="585"/>
        <end position="770"/>
    </location>
</feature>
<feature type="region of interest" description="Disordered" evidence="1">
    <location>
        <begin position="960"/>
        <end position="1028"/>
    </location>
</feature>
<evidence type="ECO:0000313" key="4">
    <source>
        <dbReference type="Proteomes" id="UP000292702"/>
    </source>
</evidence>
<dbReference type="PANTHER" id="PTHR12673:SF270">
    <property type="entry name" value="FYVE-TYPE DOMAIN-CONTAINING PROTEIN"/>
    <property type="match status" value="1"/>
</dbReference>
<reference evidence="3 4" key="1">
    <citation type="submission" date="2018-11" db="EMBL/GenBank/DDBJ databases">
        <title>Genome assembly of Steccherinum ochraceum LE-BIN_3174, the white-rot fungus of the Steccherinaceae family (The Residual Polyporoid clade, Polyporales, Basidiomycota).</title>
        <authorList>
            <person name="Fedorova T.V."/>
            <person name="Glazunova O.A."/>
            <person name="Landesman E.O."/>
            <person name="Moiseenko K.V."/>
            <person name="Psurtseva N.V."/>
            <person name="Savinova O.S."/>
            <person name="Shakhova N.V."/>
            <person name="Tyazhelova T.V."/>
            <person name="Vasina D.V."/>
        </authorList>
    </citation>
    <scope>NUCLEOTIDE SEQUENCE [LARGE SCALE GENOMIC DNA]</scope>
    <source>
        <strain evidence="3 4">LE-BIN_3174</strain>
    </source>
</reference>
<dbReference type="InterPro" id="IPR032675">
    <property type="entry name" value="LRR_dom_sf"/>
</dbReference>
<protein>
    <recommendedName>
        <fullName evidence="2">DH domain-containing protein</fullName>
    </recommendedName>
</protein>
<dbReference type="InterPro" id="IPR011993">
    <property type="entry name" value="PH-like_dom_sf"/>
</dbReference>
<proteinExistence type="predicted"/>
<sequence length="1453" mass="156988">MSLRPPTLSTAMMQTGNPDWVSDYDQQYDSVSPSSAYIVDSPSHVQSSPSTTALPQRHPLSRPPSEEESFMAESNSTQSPARSPQLGSLPDPSQYPDPYPFRPRGRFQGASTPALSSADSSSTSTRSSAYTNSAKSGDYGHVHVALGVDEPEVGVGITTDDVVQLLAQDPTNSTSAMHTRVPVDASRWSGHYANSVRSRSSSGGKPRLDSTSEPTGPTLTEKKSFDMSWQTVDERDEINLTSEDETDDDDRVDDDDDGDDDLPTSAMIIAEEGLGVIVRGEDTPIVQLQIKPGTTHLLIGSSSTPNAVPSFLTNNVPAITTTLLALDISANFLVALPPALASCICLEELNVAANPLRALPLFLSSLISLKVLIADSTGISTLPTQFSALDKLHSLSIRRNKMHSLPSWLCLLPSMETLLVDGNPFQGPWKALVEPLLAKVPMSPLYPPSTPIFPPPSASIQSAGTENETDPEEDTPSDMDRPSAQVTEDEDTIMPSRAPHLTRAVTAPLPPPNSGSTSPLQRTRTTPNRGFHERTRAISKAGTDGNPVPSTSKSAGGSTPTSVEREVRRMKSAGELRRNHAISVAASLQGSSSATSSPQRPPAMSHYITSASSSNLLTATAPPDSQKPMRFASLGVSSGMMSPGGRSRPAVDHSIWDNISGDEGEGSGANVPAVLRKRSPTMPSRATSTRSPPKSRESRYTEQSPPAPRLAKEEKDKSNRWGFLKKMSMGKMRTDAPSSRPSTSQGRPIPQRLNRMHSEGSEGYQSTGLPKIDVRISTTGALLHNNDHIPPSIGKRPSTDHLKVSVPPPIPEKDSPDALKPPTPLSATSATSGGLLGVPTATPRAAKRRSFLPIDVSPIPVPAAAPFLSNVTATNGDGDEGQEASRLSVNTMAHESMEHMHRREEEKAREARQRALRSVMAYLRDMHDLGLSQTNVLSMYGGPAPGVPGDGLRSRRPTIIETNGRLNSEFSLSSSTSSMSSRPDSNLRNSEARYGIRSGTSTQTNSVATTDSTGSGSGEERKYKDDKAKRARVIREIVETERTYVKGLQELVDIYINPACASVNVLSGVSQHKETLIPAAERKIVFNGLEALFSFHHGSFLPALETAAAPLLRPPEEISQADHDGQMSLTVSRTVAQTFVSHAAFMRMYSTYINNFDNSVQRIKSWVSDRVTGPATAQTLSPSSSTAQLVGFGMTMSAVSAPGVAPDNNAGVAALTSSQRKRIKTFLKRCRMSPRHSQLNLEGYLLLPVQRIPRYKLLLEELLRSCPPMYEYMEDPLDRALSEISVLATNMNEGKRESESRRRLVGWQARIRGKFPSPLVQPHRRLIMDGRLHLTRVVRKATVAFEVIDSKGDGSTIQVECLSPELTPRSLVGVLCNDLLVLCRDPSDGQDPGSPVDLWAVLRMQTLPQPASIVHGNALRLVDNKAILYFEAPSTSDAVTWYRAINMNMAQKA</sequence>
<evidence type="ECO:0000313" key="3">
    <source>
        <dbReference type="EMBL" id="TCD71469.1"/>
    </source>
</evidence>
<feature type="compositionally biased region" description="Low complexity" evidence="1">
    <location>
        <begin position="585"/>
        <end position="597"/>
    </location>
</feature>